<protein>
    <submittedName>
        <fullName evidence="2">Circadian clock protein KaiB</fullName>
    </submittedName>
</protein>
<dbReference type="SMART" id="SM01248">
    <property type="entry name" value="KaiB"/>
    <property type="match status" value="1"/>
</dbReference>
<dbReference type="GO" id="GO:0048511">
    <property type="term" value="P:rhythmic process"/>
    <property type="evidence" value="ECO:0007669"/>
    <property type="project" value="InterPro"/>
</dbReference>
<dbReference type="InterPro" id="IPR039022">
    <property type="entry name" value="KaiB-like"/>
</dbReference>
<dbReference type="Pfam" id="PF07689">
    <property type="entry name" value="KaiB"/>
    <property type="match status" value="1"/>
</dbReference>
<proteinExistence type="predicted"/>
<reference evidence="2 3" key="1">
    <citation type="submission" date="2019-02" db="EMBL/GenBank/DDBJ databases">
        <title>Deep-cultivation of Planctomycetes and their phenomic and genomic characterization uncovers novel biology.</title>
        <authorList>
            <person name="Wiegand S."/>
            <person name="Jogler M."/>
            <person name="Boedeker C."/>
            <person name="Pinto D."/>
            <person name="Vollmers J."/>
            <person name="Rivas-Marin E."/>
            <person name="Kohn T."/>
            <person name="Peeters S.H."/>
            <person name="Heuer A."/>
            <person name="Rast P."/>
            <person name="Oberbeckmann S."/>
            <person name="Bunk B."/>
            <person name="Jeske O."/>
            <person name="Meyerdierks A."/>
            <person name="Storesund J.E."/>
            <person name="Kallscheuer N."/>
            <person name="Luecker S."/>
            <person name="Lage O.M."/>
            <person name="Pohl T."/>
            <person name="Merkel B.J."/>
            <person name="Hornburger P."/>
            <person name="Mueller R.-W."/>
            <person name="Bruemmer F."/>
            <person name="Labrenz M."/>
            <person name="Spormann A.M."/>
            <person name="Op den Camp H."/>
            <person name="Overmann J."/>
            <person name="Amann R."/>
            <person name="Jetten M.S.M."/>
            <person name="Mascher T."/>
            <person name="Medema M.H."/>
            <person name="Devos D.P."/>
            <person name="Kaster A.-K."/>
            <person name="Ovreas L."/>
            <person name="Rohde M."/>
            <person name="Galperin M.Y."/>
            <person name="Jogler C."/>
        </authorList>
    </citation>
    <scope>NUCLEOTIDE SEQUENCE [LARGE SCALE GENOMIC DNA]</scope>
    <source>
        <strain evidence="2 3">ETA_A8</strain>
    </source>
</reference>
<dbReference type="RefSeq" id="WP_145098448.1">
    <property type="nucleotide sequence ID" value="NZ_CP036274.1"/>
</dbReference>
<dbReference type="PANTHER" id="PTHR41709">
    <property type="entry name" value="KAIB-LIKE PROTEIN 1"/>
    <property type="match status" value="1"/>
</dbReference>
<dbReference type="AlphaFoldDB" id="A0A517YMF4"/>
<dbReference type="SUPFAM" id="SSF52833">
    <property type="entry name" value="Thioredoxin-like"/>
    <property type="match status" value="1"/>
</dbReference>
<dbReference type="Proteomes" id="UP000315017">
    <property type="component" value="Chromosome"/>
</dbReference>
<sequence>MPAELTPKEIDSSAAFEKLVAGPPADARYVLRLYVTGMTARSTEAFAAIKAICEERLQGRYELEVVDIYQHPQLAIDEQIIAVPTLVKMLPAPLRRMIGDLSNVDRVLLGLDLRRKPE</sequence>
<dbReference type="CDD" id="cd02978">
    <property type="entry name" value="KaiB_like"/>
    <property type="match status" value="1"/>
</dbReference>
<dbReference type="PANTHER" id="PTHR41709:SF2">
    <property type="entry name" value="CIRCADIAN CLOCK PROTEIN KAIB2"/>
    <property type="match status" value="1"/>
</dbReference>
<keyword evidence="3" id="KW-1185">Reference proteome</keyword>
<dbReference type="EMBL" id="CP036274">
    <property type="protein sequence ID" value="QDU31391.1"/>
    <property type="molecule type" value="Genomic_DNA"/>
</dbReference>
<evidence type="ECO:0000313" key="3">
    <source>
        <dbReference type="Proteomes" id="UP000315017"/>
    </source>
</evidence>
<dbReference type="KEGG" id="aagg:ETAA8_65480"/>
<dbReference type="InterPro" id="IPR036249">
    <property type="entry name" value="Thioredoxin-like_sf"/>
</dbReference>
<organism evidence="2 3">
    <name type="scientific">Anatilimnocola aggregata</name>
    <dbReference type="NCBI Taxonomy" id="2528021"/>
    <lineage>
        <taxon>Bacteria</taxon>
        <taxon>Pseudomonadati</taxon>
        <taxon>Planctomycetota</taxon>
        <taxon>Planctomycetia</taxon>
        <taxon>Pirellulales</taxon>
        <taxon>Pirellulaceae</taxon>
        <taxon>Anatilimnocola</taxon>
    </lineage>
</organism>
<dbReference type="OrthoDB" id="5458519at2"/>
<evidence type="ECO:0000313" key="2">
    <source>
        <dbReference type="EMBL" id="QDU31391.1"/>
    </source>
</evidence>
<name>A0A517YMF4_9BACT</name>
<evidence type="ECO:0000259" key="1">
    <source>
        <dbReference type="SMART" id="SM01248"/>
    </source>
</evidence>
<gene>
    <name evidence="2" type="primary">kaiB_3</name>
    <name evidence="2" type="ORF">ETAA8_65480</name>
</gene>
<dbReference type="InterPro" id="IPR011649">
    <property type="entry name" value="KaiB_domain"/>
</dbReference>
<accession>A0A517YMF4</accession>
<dbReference type="Gene3D" id="3.40.30.10">
    <property type="entry name" value="Glutaredoxin"/>
    <property type="match status" value="1"/>
</dbReference>
<feature type="domain" description="KaiB" evidence="1">
    <location>
        <begin position="32"/>
        <end position="113"/>
    </location>
</feature>